<reference evidence="2 3" key="1">
    <citation type="submission" date="2015-11" db="EMBL/GenBank/DDBJ databases">
        <title>Expanding the genomic diversity of Burkholderia species for the development of highly accurate diagnostics.</title>
        <authorList>
            <person name="Sahl J."/>
            <person name="Keim P."/>
            <person name="Wagner D."/>
        </authorList>
    </citation>
    <scope>NUCLEOTIDE SEQUENCE [LARGE SCALE GENOMIC DNA]</scope>
    <source>
        <strain evidence="2 3">MSMB793WGS</strain>
    </source>
</reference>
<feature type="region of interest" description="Disordered" evidence="1">
    <location>
        <begin position="1467"/>
        <end position="1491"/>
    </location>
</feature>
<feature type="region of interest" description="Disordered" evidence="1">
    <location>
        <begin position="68"/>
        <end position="94"/>
    </location>
</feature>
<dbReference type="EMBL" id="LPLZ01000017">
    <property type="protein sequence ID" value="KWN22029.1"/>
    <property type="molecule type" value="Genomic_DNA"/>
</dbReference>
<feature type="region of interest" description="Disordered" evidence="1">
    <location>
        <begin position="1127"/>
        <end position="1152"/>
    </location>
</feature>
<protein>
    <submittedName>
        <fullName evidence="2">Uncharacterized protein</fullName>
    </submittedName>
</protein>
<dbReference type="Proteomes" id="UP000068016">
    <property type="component" value="Unassembled WGS sequence"/>
</dbReference>
<feature type="compositionally biased region" description="Basic and acidic residues" evidence="1">
    <location>
        <begin position="72"/>
        <end position="94"/>
    </location>
</feature>
<gene>
    <name evidence="2" type="ORF">WT83_04990</name>
</gene>
<organism evidence="2 3">
    <name type="scientific">Burkholderia territorii</name>
    <dbReference type="NCBI Taxonomy" id="1503055"/>
    <lineage>
        <taxon>Bacteria</taxon>
        <taxon>Pseudomonadati</taxon>
        <taxon>Pseudomonadota</taxon>
        <taxon>Betaproteobacteria</taxon>
        <taxon>Burkholderiales</taxon>
        <taxon>Burkholderiaceae</taxon>
        <taxon>Burkholderia</taxon>
        <taxon>Burkholderia cepacia complex</taxon>
    </lineage>
</organism>
<sequence>MPSADEVLYFMTQHMREAGSTLASLRSAVEQHYPGADPTRLHQLVLSRLEGSSRVQYRALIVTATGEAQGIRPDKTNGSEPVSEPKKSPSPLDRLREWAETSPRFPFRTVPGSQDPAGNCAAGHEDDDIAGGWPCLQTVSLRDFLSSSPPGQAALSTDAREMTEVNLQENDREEVDPAGNHLDMENEPSPDDAFGMALFLLERTNANANLPPPTHSVDKGEDPGMSVTPDGAPSSVASAGSTMDDDQLSVSSLQSAAEQFWSLLGKPVNVDDVQVCVTEALKEIEKLLAELAATSPGQPIEDSFVDSVQQALNQLVATVVKAQDSYKQLLQTEPDGAVARAVLNLLGRFVMDARQLRRPYFRRGGERVDCRPHLLDYTPRWQTVLKTFDLQLYPYTYAGYMNGTGQTANALQPKERASVADFLSVLKEIGQLRFRDKPFQEQIMAGLLRRGRWIPAPNILPWLALARPALFAHLPGLENLERLVTTLAKAYQHDHAVLTDAKQLMALIREAIGEGPAARSTLAFLLAYSGPVSRFLMYQVTGKEPDAQSLRDATRLSKQEVARLVSRIEALAPAIRTFVEQWSTHGFAAEEKDLRALLECEGLSIPEKRLRLIPAVLADQIACDGPWYFPVGQGPKKTHQFRTFALSTRLFRGTDAAAPDEDPDGSPNQAAGIARALRRLYPEGCPLPQVVDILARMAPVLSTKKQQDLVYRWADRRLLVSIGGDRWVVNPDILCAAASEALVQGCKVPREAWPDADIANDADVWHALFGEKESTSVSTPGQASVPPWVPPFQAARVPGSAGLAEAVSNVCRGGPPLRIAARMHESPEGLAALLPILDQWGQPQGIRWCHVQLSPLQWQVLNAGALDNLLERAVIQTFPDAAERLRRGGSRFYARLRYGREDLTVVNGEVVLTSQRPIDHKNGFNALLGGATKGDPSSFGQLAQLIGCVRLPGIAALCMAPLGTQDRLDEQLPTPGARLGYLHARLYENGRPPAPARLVDILADEYEQTVQQTLDRLPEMLPAALERIASDPRTSVQSAPVPVLLLQWMAPDQTGHRLVELRRDGPDHGWQVRMPAADINLPEPAPVASHVWQQGLPRHARGRLLAIWPAAERPAMAVRQADDISMGAPDEATSDAGAALPETEGARKTGRQGRHQFEATARAGYAGQVFGILYELHQSNALGPYLKEKAGEQVFDVAALTPLVRQQYPAISKHALTDILKDLPPDQLERVYLTRQWEKRRFKADSENIARHELDAVFQRLRQDLPFIHYMSRSDMAALINRYELKNWCDGQDLETYFSSCPQPSSREAIRSKINELVDNGEIYRFYSNGRAPQLDAAAIQNYLVLEGLRVDGAVLQDLLPAVEQGLERLPFMSSNVHDSAQNKQKSVRKLMEALRVQQSGDRIEMPTWEEYLAVFEHTLCVNRAGVRVQYSGNIAMELYKALARELARRHDRTAWAVPPVQQAVKRLQQPNAQPVKRRPAPTQAFTPVPARPETVRQAGNMASTDAPATQASAPGSVAATTPVMTVPSTTAANPAWADFTAPLGRFWRQGSSASGNHGALTCLFDAVNNLCQGGAVEYAMPKHLHYTGAELLEVLRETTTPDGKPWVLLKVPQRQFAALAAHLFAELDAAVLFKGNANQTMHTADRSLGHFVAVRRVKDTLYLLDGQRNQPVPVTVEDSLRVLGTNDGQLWAAVPVVACRNAVGRCVSYSAVPGFMEACDAIQGVLGGPLPLDEFATWLDKQYLQGWVDHLLSHEDLHQVRRATFPRIGLEHMRQFLAERTYVRWDSRPFPLTVQEGEAPRFSVEPYLLIPGATVVLRVPFRPMFVTLQRSLDGEIHAWLEGRRVSWSEGQQQLERYWQEAVADIGGNAAIDKQEKSSRRARLAHGELLEQGYQYMDPFQSEWAGAV</sequence>
<evidence type="ECO:0000313" key="2">
    <source>
        <dbReference type="EMBL" id="KWN22029.1"/>
    </source>
</evidence>
<accession>A0A108F2X1</accession>
<evidence type="ECO:0000313" key="3">
    <source>
        <dbReference type="Proteomes" id="UP000068016"/>
    </source>
</evidence>
<feature type="region of interest" description="Disordered" evidence="1">
    <location>
        <begin position="208"/>
        <end position="247"/>
    </location>
</feature>
<comment type="caution">
    <text evidence="2">The sequence shown here is derived from an EMBL/GenBank/DDBJ whole genome shotgun (WGS) entry which is preliminary data.</text>
</comment>
<name>A0A108F2X1_9BURK</name>
<proteinExistence type="predicted"/>
<evidence type="ECO:0000256" key="1">
    <source>
        <dbReference type="SAM" id="MobiDB-lite"/>
    </source>
</evidence>